<evidence type="ECO:0000313" key="1">
    <source>
        <dbReference type="EMBL" id="PSL35690.1"/>
    </source>
</evidence>
<name>A0A2P8GNZ4_9BACT</name>
<accession>A0A2P8GNZ4</accession>
<dbReference type="Proteomes" id="UP000240978">
    <property type="component" value="Unassembled WGS sequence"/>
</dbReference>
<reference evidence="1 2" key="1">
    <citation type="submission" date="2018-03" db="EMBL/GenBank/DDBJ databases">
        <title>Genomic Encyclopedia of Archaeal and Bacterial Type Strains, Phase II (KMG-II): from individual species to whole genera.</title>
        <authorList>
            <person name="Goeker M."/>
        </authorList>
    </citation>
    <scope>NUCLEOTIDE SEQUENCE [LARGE SCALE GENOMIC DNA]</scope>
    <source>
        <strain evidence="1 2">DSM 18107</strain>
    </source>
</reference>
<dbReference type="EMBL" id="PYGK01000001">
    <property type="protein sequence ID" value="PSL35690.1"/>
    <property type="molecule type" value="Genomic_DNA"/>
</dbReference>
<evidence type="ECO:0000313" key="2">
    <source>
        <dbReference type="Proteomes" id="UP000240978"/>
    </source>
</evidence>
<dbReference type="AlphaFoldDB" id="A0A2P8GNZ4"/>
<comment type="caution">
    <text evidence="1">The sequence shown here is derived from an EMBL/GenBank/DDBJ whole genome shotgun (WGS) entry which is preliminary data.</text>
</comment>
<organism evidence="1 2">
    <name type="scientific">Chitinophaga ginsengisoli</name>
    <dbReference type="NCBI Taxonomy" id="363837"/>
    <lineage>
        <taxon>Bacteria</taxon>
        <taxon>Pseudomonadati</taxon>
        <taxon>Bacteroidota</taxon>
        <taxon>Chitinophagia</taxon>
        <taxon>Chitinophagales</taxon>
        <taxon>Chitinophagaceae</taxon>
        <taxon>Chitinophaga</taxon>
    </lineage>
</organism>
<protein>
    <submittedName>
        <fullName evidence="1">Uncharacterized protein</fullName>
    </submittedName>
</protein>
<sequence>MIIKGPSQQIDNEMFNLIGISIYTYVTTNI</sequence>
<proteinExistence type="predicted"/>
<gene>
    <name evidence="1" type="ORF">CLV42_101452</name>
</gene>
<keyword evidence="2" id="KW-1185">Reference proteome</keyword>